<evidence type="ECO:0000313" key="2">
    <source>
        <dbReference type="Proteomes" id="UP000712281"/>
    </source>
</evidence>
<proteinExistence type="predicted"/>
<evidence type="ECO:0000313" key="1">
    <source>
        <dbReference type="EMBL" id="KAF2617146.1"/>
    </source>
</evidence>
<protein>
    <submittedName>
        <fullName evidence="1">Uncharacterized protein</fullName>
    </submittedName>
</protein>
<accession>A0A8S9MIG7</accession>
<name>A0A8S9MIG7_BRACR</name>
<sequence length="121" mass="12890">MNMIAVSTFGSKQRATAKIWSGGTPLTSRGRNDIHCFSIPGAEELDWASQSALEFLDESDKGSDRGGSQHVSGCRSSSLAVVAARVAILECLLPESFVSMCFSVCLEDLSALSFLSGLLNR</sequence>
<gene>
    <name evidence="1" type="ORF">F2Q68_00042254</name>
</gene>
<dbReference type="AlphaFoldDB" id="A0A8S9MIG7"/>
<comment type="caution">
    <text evidence="1">The sequence shown here is derived from an EMBL/GenBank/DDBJ whole genome shotgun (WGS) entry which is preliminary data.</text>
</comment>
<organism evidence="1 2">
    <name type="scientific">Brassica cretica</name>
    <name type="common">Mustard</name>
    <dbReference type="NCBI Taxonomy" id="69181"/>
    <lineage>
        <taxon>Eukaryota</taxon>
        <taxon>Viridiplantae</taxon>
        <taxon>Streptophyta</taxon>
        <taxon>Embryophyta</taxon>
        <taxon>Tracheophyta</taxon>
        <taxon>Spermatophyta</taxon>
        <taxon>Magnoliopsida</taxon>
        <taxon>eudicotyledons</taxon>
        <taxon>Gunneridae</taxon>
        <taxon>Pentapetalae</taxon>
        <taxon>rosids</taxon>
        <taxon>malvids</taxon>
        <taxon>Brassicales</taxon>
        <taxon>Brassicaceae</taxon>
        <taxon>Brassiceae</taxon>
        <taxon>Brassica</taxon>
    </lineage>
</organism>
<dbReference type="Proteomes" id="UP000712281">
    <property type="component" value="Unassembled WGS sequence"/>
</dbReference>
<dbReference type="EMBL" id="QGKW02000007">
    <property type="protein sequence ID" value="KAF2617146.1"/>
    <property type="molecule type" value="Genomic_DNA"/>
</dbReference>
<reference evidence="1" key="1">
    <citation type="submission" date="2019-12" db="EMBL/GenBank/DDBJ databases">
        <title>Genome sequencing and annotation of Brassica cretica.</title>
        <authorList>
            <person name="Studholme D.J."/>
            <person name="Sarris P.F."/>
        </authorList>
    </citation>
    <scope>NUCLEOTIDE SEQUENCE</scope>
    <source>
        <strain evidence="1">PFS-001/15</strain>
        <tissue evidence="1">Leaf</tissue>
    </source>
</reference>